<dbReference type="RefSeq" id="WP_121250297.1">
    <property type="nucleotide sequence ID" value="NZ_RBIL01000001.1"/>
</dbReference>
<dbReference type="OrthoDB" id="9797391at2"/>
<dbReference type="AlphaFoldDB" id="A0A660LFM8"/>
<feature type="domain" description="Glycosyltransferase 2-like" evidence="2">
    <location>
        <begin position="14"/>
        <end position="174"/>
    </location>
</feature>
<dbReference type="InterPro" id="IPR001173">
    <property type="entry name" value="Glyco_trans_2-like"/>
</dbReference>
<keyword evidence="3" id="KW-0808">Transferase</keyword>
<comment type="caution">
    <text evidence="3">The sequence shown here is derived from an EMBL/GenBank/DDBJ whole genome shotgun (WGS) entry which is preliminary data.</text>
</comment>
<comment type="similarity">
    <text evidence="1">Belongs to the glycosyltransferase 2 family.</text>
</comment>
<dbReference type="Pfam" id="PF00535">
    <property type="entry name" value="Glycos_transf_2"/>
    <property type="match status" value="1"/>
</dbReference>
<gene>
    <name evidence="3" type="ORF">C8N24_2465</name>
</gene>
<dbReference type="GO" id="GO:0016740">
    <property type="term" value="F:transferase activity"/>
    <property type="evidence" value="ECO:0007669"/>
    <property type="project" value="UniProtKB-KW"/>
</dbReference>
<sequence length="242" mass="26488">MSDASNGAGRPLVSVVVPVYNEEKTVGEVVEQLLALDLRLEILLVDDGSTDGSAAELARLAATYSQVSVHSQPRNLGKGAAVRRGIDESTGDILLIQDADLEYSPTDIPALIDPLLNGVADAVFGTRLRGGAHPQRAHLFWHYAGNRFLTLLSNVLYNTTISDMEVGYKAFRGDLVRGLTLVSNDFRIEPELTAKILRYGPEVRLYEVPISYYGRSYAEGKKITWKDGFGAVAALVRFRFTT</sequence>
<dbReference type="CDD" id="cd04179">
    <property type="entry name" value="DPM_DPG-synthase_like"/>
    <property type="match status" value="1"/>
</dbReference>
<name>A0A660LFM8_9ACTN</name>
<proteinExistence type="inferred from homology"/>
<dbReference type="EMBL" id="RBIL01000001">
    <property type="protein sequence ID" value="RKQ92613.1"/>
    <property type="molecule type" value="Genomic_DNA"/>
</dbReference>
<dbReference type="InterPro" id="IPR050256">
    <property type="entry name" value="Glycosyltransferase_2"/>
</dbReference>
<dbReference type="PANTHER" id="PTHR48090:SF7">
    <property type="entry name" value="RFBJ PROTEIN"/>
    <property type="match status" value="1"/>
</dbReference>
<dbReference type="Proteomes" id="UP000278962">
    <property type="component" value="Unassembled WGS sequence"/>
</dbReference>
<dbReference type="PANTHER" id="PTHR48090">
    <property type="entry name" value="UNDECAPRENYL-PHOSPHATE 4-DEOXY-4-FORMAMIDO-L-ARABINOSE TRANSFERASE-RELATED"/>
    <property type="match status" value="1"/>
</dbReference>
<evidence type="ECO:0000259" key="2">
    <source>
        <dbReference type="Pfam" id="PF00535"/>
    </source>
</evidence>
<organism evidence="3 4">
    <name type="scientific">Solirubrobacter pauli</name>
    <dbReference type="NCBI Taxonomy" id="166793"/>
    <lineage>
        <taxon>Bacteria</taxon>
        <taxon>Bacillati</taxon>
        <taxon>Actinomycetota</taxon>
        <taxon>Thermoleophilia</taxon>
        <taxon>Solirubrobacterales</taxon>
        <taxon>Solirubrobacteraceae</taxon>
        <taxon>Solirubrobacter</taxon>
    </lineage>
</organism>
<accession>A0A660LFM8</accession>
<dbReference type="SUPFAM" id="SSF53448">
    <property type="entry name" value="Nucleotide-diphospho-sugar transferases"/>
    <property type="match status" value="1"/>
</dbReference>
<dbReference type="InterPro" id="IPR029044">
    <property type="entry name" value="Nucleotide-diphossugar_trans"/>
</dbReference>
<dbReference type="Gene3D" id="3.90.550.10">
    <property type="entry name" value="Spore Coat Polysaccharide Biosynthesis Protein SpsA, Chain A"/>
    <property type="match status" value="1"/>
</dbReference>
<evidence type="ECO:0000256" key="1">
    <source>
        <dbReference type="ARBA" id="ARBA00006739"/>
    </source>
</evidence>
<evidence type="ECO:0000313" key="4">
    <source>
        <dbReference type="Proteomes" id="UP000278962"/>
    </source>
</evidence>
<protein>
    <submittedName>
        <fullName evidence="3">Glycosyl transferase family 2</fullName>
    </submittedName>
</protein>
<keyword evidence="4" id="KW-1185">Reference proteome</keyword>
<reference evidence="3 4" key="1">
    <citation type="submission" date="2018-10" db="EMBL/GenBank/DDBJ databases">
        <title>Genomic Encyclopedia of Archaeal and Bacterial Type Strains, Phase II (KMG-II): from individual species to whole genera.</title>
        <authorList>
            <person name="Goeker M."/>
        </authorList>
    </citation>
    <scope>NUCLEOTIDE SEQUENCE [LARGE SCALE GENOMIC DNA]</scope>
    <source>
        <strain evidence="3 4">DSM 14954</strain>
    </source>
</reference>
<evidence type="ECO:0000313" key="3">
    <source>
        <dbReference type="EMBL" id="RKQ92613.1"/>
    </source>
</evidence>